<evidence type="ECO:0000256" key="2">
    <source>
        <dbReference type="ARBA" id="ARBA00023136"/>
    </source>
</evidence>
<dbReference type="HOGENOM" id="CLU_007496_0_0_10"/>
<dbReference type="EMBL" id="CP011071">
    <property type="protein sequence ID" value="AKA34695.1"/>
    <property type="molecule type" value="Genomic_DNA"/>
</dbReference>
<feature type="chain" id="PRO_5002300383" evidence="3">
    <location>
        <begin position="21"/>
        <end position="1235"/>
    </location>
</feature>
<dbReference type="Gene3D" id="3.60.21.10">
    <property type="match status" value="1"/>
</dbReference>
<keyword evidence="2" id="KW-0472">Membrane</keyword>
<evidence type="ECO:0000313" key="7">
    <source>
        <dbReference type="Proteomes" id="UP000032726"/>
    </source>
</evidence>
<reference evidence="6 7" key="1">
    <citation type="submission" date="2015-03" db="EMBL/GenBank/DDBJ databases">
        <title>Complete genome sequence of Muricauda lutaonensis CC-HSB-11T, isolated from a coastal hot spring.</title>
        <authorList>
            <person name="Kim K.M."/>
        </authorList>
    </citation>
    <scope>NUCLEOTIDE SEQUENCE [LARGE SCALE GENOMIC DNA]</scope>
    <source>
        <strain evidence="6 7">CC-HSB-11</strain>
    </source>
</reference>
<dbReference type="KEGG" id="mlt:VC82_1049"/>
<dbReference type="AlphaFoldDB" id="A0A0D5YQY4"/>
<gene>
    <name evidence="6" type="ORF">VC82_1049</name>
</gene>
<dbReference type="GO" id="GO:0016787">
    <property type="term" value="F:hydrolase activity"/>
    <property type="evidence" value="ECO:0007669"/>
    <property type="project" value="InterPro"/>
</dbReference>
<accession>A0A0D5YQY4</accession>
<comment type="subcellular location">
    <subcellularLocation>
        <location evidence="1">Membrane</location>
    </subcellularLocation>
</comment>
<evidence type="ECO:0000313" key="6">
    <source>
        <dbReference type="EMBL" id="AKA34695.1"/>
    </source>
</evidence>
<name>A0A0D5YQY4_9FLAO</name>
<evidence type="ECO:0000256" key="1">
    <source>
        <dbReference type="ARBA" id="ARBA00004370"/>
    </source>
</evidence>
<keyword evidence="7" id="KW-1185">Reference proteome</keyword>
<dbReference type="SUPFAM" id="SSF56300">
    <property type="entry name" value="Metallo-dependent phosphatases"/>
    <property type="match status" value="1"/>
</dbReference>
<dbReference type="Proteomes" id="UP000032726">
    <property type="component" value="Chromosome"/>
</dbReference>
<dbReference type="STRING" id="516051.VC82_1049"/>
<dbReference type="PROSITE" id="PS51257">
    <property type="entry name" value="PROKAR_LIPOPROTEIN"/>
    <property type="match status" value="1"/>
</dbReference>
<protein>
    <submittedName>
        <fullName evidence="6">Phosphoesterase</fullName>
    </submittedName>
</protein>
<keyword evidence="3" id="KW-0732">Signal</keyword>
<dbReference type="Pfam" id="PF00149">
    <property type="entry name" value="Metallophos"/>
    <property type="match status" value="1"/>
</dbReference>
<evidence type="ECO:0000259" key="4">
    <source>
        <dbReference type="Pfam" id="PF00149"/>
    </source>
</evidence>
<sequence length="1235" mass="140375">MKKNCLIVLSVLFLSACATKKVQYSDAQSAIRATPDKKVAHTFYLIGDAGKSPIGGMNPVLKKFRSRLSEAPKNSTAIFLGDNIYPAGLPDKKDSTQAYIEAKSHLDAQLATLENYKGKPVFIPGNHDWYTEGLIGLKRQENYIEEKLDSKEVFFPENGCAMEHFKIGDDILVITIDTEWYLTNWNKRPDINDNCDIRDRERFFEELESLIKKNRDRTTLIAMHHPMFSYGPHGGHYSLEKHIYPKGHTIPLPGFGTLINVLRRTSGASIADMQNKRYNELKKRVVTLAQYSENVILASGHEHTLQYIVEENTPQIVSGSGAKEGAARLLNGSRFSTGKRGYAILKVFGDGSSWVEFYGVEGNNEALLFSTQVLPPERKTVRFKGHEDFPKYVSTSIYTEEEVDKSNFFKTLWGERYRKYYATRVKAPTVRLDTLYGGLKPVRKGGGHQTKSLRLEHKDGRQFVMRALKKSAELYLQAIAFKDRYIVGDFEDTYTEALLLDFYTGSHPYAPLTVGTLSDAVGIYHTNPKLYYVPKQAALEDFNDTFGDELYIIEEHLSEGHGEVASLGHADKIMGTDDFMEKLRKDEDFKLDEELYVRARLFDMLIGDWDRHNDQWRWAQVEDGQGNKIFRPIPRDRDQAYSIMGDGALMAFGTRAIPSLQLFEGFNEEIRSVKGFNSSPKTFALDMALLSQTTMDDWIDQARCIQRNIDETVVDRAFQEFPEEVRDETVDKLKRILLARKKNLAQTAKEYYKILNKYSVVTGTDKDDHFMITPLSDGKLGVRAYRIIKGKLKDLFFDKVYDPRYTKEVWVYGLDDDDVFEVSGNTGKIKVRLIGGQNNDVYKIAEKSRAVHVYDHKYKKNTYGETFGGKIHKTNDYDVNTYQFLKIKASNNQILPALGFNPDDGFRIGITDIYTHNGFRQNPFTSQHTINGAVYFATNGFDLSYVGEFANVFEKINFEITTKFTSPNFAINFFGFGNETDNLDDDLGLDFNRVRLKTIKIAPALVWRGHLGSKIRLGIGYELIEVEETEGRFINTFFIQNQQENSKEFFALDAEYSYSNTDNDAFPTMGMAFSLNGGFKTNVSESDRSFGYVVPSLSFNYKISPDGRLVLATKFKGHFNIGNDFEFYQGASIGANNGLRGFRFQRFTGKTAYFQNTDIRYSFRKQRTGLLPVTPGIYGGFDYGRVWLPDDSSTKWHNSFGGGFFVNGADVLSANIGLFNSSDGLRFSFGLGFGF</sequence>
<organism evidence="6 7">
    <name type="scientific">Flagellimonas lutaonensis</name>
    <dbReference type="NCBI Taxonomy" id="516051"/>
    <lineage>
        <taxon>Bacteria</taxon>
        <taxon>Pseudomonadati</taxon>
        <taxon>Bacteroidota</taxon>
        <taxon>Flavobacteriia</taxon>
        <taxon>Flavobacteriales</taxon>
        <taxon>Flavobacteriaceae</taxon>
        <taxon>Flagellimonas</taxon>
    </lineage>
</organism>
<feature type="domain" description="Bacterial surface antigen (D15)" evidence="5">
    <location>
        <begin position="992"/>
        <end position="1232"/>
    </location>
</feature>
<dbReference type="Gene3D" id="2.40.160.50">
    <property type="entry name" value="membrane protein fhac: a member of the omp85/tpsb transporter family"/>
    <property type="match status" value="1"/>
</dbReference>
<dbReference type="InterPro" id="IPR000184">
    <property type="entry name" value="Bac_surfAg_D15"/>
</dbReference>
<dbReference type="OrthoDB" id="333971at2"/>
<dbReference type="GO" id="GO:0019867">
    <property type="term" value="C:outer membrane"/>
    <property type="evidence" value="ECO:0007669"/>
    <property type="project" value="InterPro"/>
</dbReference>
<dbReference type="InterPro" id="IPR004843">
    <property type="entry name" value="Calcineurin-like_PHP"/>
</dbReference>
<proteinExistence type="predicted"/>
<dbReference type="InterPro" id="IPR029052">
    <property type="entry name" value="Metallo-depent_PP-like"/>
</dbReference>
<feature type="signal peptide" evidence="3">
    <location>
        <begin position="1"/>
        <end position="20"/>
    </location>
</feature>
<evidence type="ECO:0000259" key="5">
    <source>
        <dbReference type="Pfam" id="PF01103"/>
    </source>
</evidence>
<dbReference type="PATRIC" id="fig|516051.4.peg.1087"/>
<feature type="domain" description="Calcineurin-like phosphoesterase" evidence="4">
    <location>
        <begin position="43"/>
        <end position="241"/>
    </location>
</feature>
<evidence type="ECO:0000256" key="3">
    <source>
        <dbReference type="SAM" id="SignalP"/>
    </source>
</evidence>
<dbReference type="RefSeq" id="WP_045801424.1">
    <property type="nucleotide sequence ID" value="NZ_CP011071.1"/>
</dbReference>
<dbReference type="Pfam" id="PF01103">
    <property type="entry name" value="Omp85"/>
    <property type="match status" value="1"/>
</dbReference>